<dbReference type="GO" id="GO:0046872">
    <property type="term" value="F:metal ion binding"/>
    <property type="evidence" value="ECO:0007669"/>
    <property type="project" value="UniProtKB-KW"/>
</dbReference>
<dbReference type="Gene3D" id="3.50.50.60">
    <property type="entry name" value="FAD/NAD(P)-binding domain"/>
    <property type="match status" value="1"/>
</dbReference>
<dbReference type="GO" id="GO:0004497">
    <property type="term" value="F:monooxygenase activity"/>
    <property type="evidence" value="ECO:0007669"/>
    <property type="project" value="UniProtKB-ARBA"/>
</dbReference>
<dbReference type="GO" id="GO:0016020">
    <property type="term" value="C:membrane"/>
    <property type="evidence" value="ECO:0007669"/>
    <property type="project" value="InterPro"/>
</dbReference>
<dbReference type="RefSeq" id="WP_123039986.1">
    <property type="nucleotide sequence ID" value="NZ_CP033433.1"/>
</dbReference>
<evidence type="ECO:0000256" key="3">
    <source>
        <dbReference type="ARBA" id="ARBA00023004"/>
    </source>
</evidence>
<organism evidence="7 8">
    <name type="scientific">Cohnella candidum</name>
    <dbReference type="NCBI Taxonomy" id="2674991"/>
    <lineage>
        <taxon>Bacteria</taxon>
        <taxon>Bacillati</taxon>
        <taxon>Bacillota</taxon>
        <taxon>Bacilli</taxon>
        <taxon>Bacillales</taxon>
        <taxon>Paenibacillaceae</taxon>
        <taxon>Cohnella</taxon>
    </lineage>
</organism>
<dbReference type="GO" id="GO:0051537">
    <property type="term" value="F:2 iron, 2 sulfur cluster binding"/>
    <property type="evidence" value="ECO:0007669"/>
    <property type="project" value="UniProtKB-KW"/>
</dbReference>
<dbReference type="InterPro" id="IPR036188">
    <property type="entry name" value="FAD/NAD-bd_sf"/>
</dbReference>
<accession>A0A3G3JUL2</accession>
<keyword evidence="2" id="KW-0479">Metal-binding</keyword>
<keyword evidence="8" id="KW-1185">Reference proteome</keyword>
<evidence type="ECO:0000256" key="1">
    <source>
        <dbReference type="ARBA" id="ARBA00022714"/>
    </source>
</evidence>
<keyword evidence="4" id="KW-0411">Iron-sulfur</keyword>
<dbReference type="Gene3D" id="2.102.10.10">
    <property type="entry name" value="Rieske [2Fe-2S] iron-sulphur domain"/>
    <property type="match status" value="1"/>
</dbReference>
<keyword evidence="3" id="KW-0408">Iron</keyword>
<dbReference type="SUPFAM" id="SSF51971">
    <property type="entry name" value="Nucleotide-binding domain"/>
    <property type="match status" value="1"/>
</dbReference>
<reference evidence="7 8" key="1">
    <citation type="submission" date="2018-10" db="EMBL/GenBank/DDBJ databases">
        <title>Genome Sequence of Cohnella sp.</title>
        <authorList>
            <person name="Srinivasan S."/>
            <person name="Kim M.K."/>
        </authorList>
    </citation>
    <scope>NUCLEOTIDE SEQUENCE [LARGE SCALE GENOMIC DNA]</scope>
    <source>
        <strain evidence="7 8">18JY8-7</strain>
    </source>
</reference>
<dbReference type="CDD" id="cd03477">
    <property type="entry name" value="Rieske_YhfW_C"/>
    <property type="match status" value="1"/>
</dbReference>
<dbReference type="GO" id="GO:0005737">
    <property type="term" value="C:cytoplasm"/>
    <property type="evidence" value="ECO:0007669"/>
    <property type="project" value="TreeGrafter"/>
</dbReference>
<keyword evidence="1" id="KW-0001">2Fe-2S</keyword>
<dbReference type="Pfam" id="PF01266">
    <property type="entry name" value="DAO"/>
    <property type="match status" value="1"/>
</dbReference>
<evidence type="ECO:0000259" key="6">
    <source>
        <dbReference type="PROSITE" id="PS51296"/>
    </source>
</evidence>
<dbReference type="Proteomes" id="UP000269097">
    <property type="component" value="Chromosome"/>
</dbReference>
<dbReference type="InterPro" id="IPR017941">
    <property type="entry name" value="Rieske_2Fe-2S"/>
</dbReference>
<dbReference type="PANTHER" id="PTHR13847">
    <property type="entry name" value="SARCOSINE DEHYDROGENASE-RELATED"/>
    <property type="match status" value="1"/>
</dbReference>
<keyword evidence="5" id="KW-1015">Disulfide bond</keyword>
<dbReference type="InterPro" id="IPR005805">
    <property type="entry name" value="Rieske_Fe-S_prot_C"/>
</dbReference>
<dbReference type="KEGG" id="coh:EAV92_04710"/>
<dbReference type="GO" id="GO:0016705">
    <property type="term" value="F:oxidoreductase activity, acting on paired donors, with incorporation or reduction of molecular oxygen"/>
    <property type="evidence" value="ECO:0007669"/>
    <property type="project" value="UniProtKB-ARBA"/>
</dbReference>
<evidence type="ECO:0000256" key="4">
    <source>
        <dbReference type="ARBA" id="ARBA00023014"/>
    </source>
</evidence>
<dbReference type="InterPro" id="IPR038010">
    <property type="entry name" value="YhfW_C"/>
</dbReference>
<name>A0A3G3JUL2_9BACL</name>
<proteinExistence type="predicted"/>
<feature type="domain" description="Rieske" evidence="6">
    <location>
        <begin position="426"/>
        <end position="510"/>
    </location>
</feature>
<dbReference type="FunFam" id="2.102.10.10:FF:000014">
    <property type="entry name" value="Oxidoreductase, FAD dependent"/>
    <property type="match status" value="1"/>
</dbReference>
<evidence type="ECO:0000256" key="2">
    <source>
        <dbReference type="ARBA" id="ARBA00022723"/>
    </source>
</evidence>
<protein>
    <submittedName>
        <fullName evidence="7">FAD-dependent oxidoreductase</fullName>
    </submittedName>
</protein>
<dbReference type="Pfam" id="PF00355">
    <property type="entry name" value="Rieske"/>
    <property type="match status" value="1"/>
</dbReference>
<dbReference type="PRINTS" id="PR00162">
    <property type="entry name" value="RIESKE"/>
</dbReference>
<evidence type="ECO:0000256" key="5">
    <source>
        <dbReference type="ARBA" id="ARBA00023157"/>
    </source>
</evidence>
<dbReference type="AlphaFoldDB" id="A0A3G3JUL2"/>
<dbReference type="PROSITE" id="PS51296">
    <property type="entry name" value="RIESKE"/>
    <property type="match status" value="1"/>
</dbReference>
<gene>
    <name evidence="7" type="ORF">EAV92_04710</name>
</gene>
<dbReference type="PANTHER" id="PTHR13847:SF274">
    <property type="entry name" value="RIESKE 2FE-2S IRON-SULFUR PROTEIN YHFW-RELATED"/>
    <property type="match status" value="1"/>
</dbReference>
<dbReference type="SUPFAM" id="SSF50022">
    <property type="entry name" value="ISP domain"/>
    <property type="match status" value="1"/>
</dbReference>
<dbReference type="Gene3D" id="3.30.9.10">
    <property type="entry name" value="D-Amino Acid Oxidase, subunit A, domain 2"/>
    <property type="match status" value="1"/>
</dbReference>
<evidence type="ECO:0000313" key="7">
    <source>
        <dbReference type="EMBL" id="AYQ71925.1"/>
    </source>
</evidence>
<evidence type="ECO:0000313" key="8">
    <source>
        <dbReference type="Proteomes" id="UP000269097"/>
    </source>
</evidence>
<dbReference type="EMBL" id="CP033433">
    <property type="protein sequence ID" value="AYQ71925.1"/>
    <property type="molecule type" value="Genomic_DNA"/>
</dbReference>
<sequence length="510" mass="56270">MDEQKTGLPQYPESFWLASAEIPSSGKLTADLSVDVAVVGGGITGITLAYLLAKEGQKVALLEAGRILTGTTGHTTAKVTAQHDLIYDEFIHHVGEEKARLYYDANRQAMDFIRSTVRELDISCDWAEEDAYVYTASEQNVAKIDKEWKAYEKLGIPGKRVNGIPLPIPGVLAAVAMTGQARFHPTAYLSRLVREFVGLGGQLFEETMAKTVEHGSPYSQVVTEDGHRVTCRNVASCTHFPFYGAGGFYFARMYSERSYALGVKRTQDYPGGVYLSADTPPRSIRTVSYGGEDLLVIGGERHKTGQGICTFQHYEALEKFAQETFGPAEIRYRWSAQDLTTLDKIPYVGRPVASERNAFIATGYRKWGMTGGTAAALLLKDLILGIRSPYEELYTPSRFHADPSVKEFLSLNADVAKHLIAGKLEWVRRDPEDLGNDEGAAVHVNGKRAGAYREPGGALHVLDTTCTHMGCEVEWNDGERTWDCPCHGSRFSFRGEVLEGPAKKPLKVIR</sequence>
<dbReference type="InterPro" id="IPR036922">
    <property type="entry name" value="Rieske_2Fe-2S_sf"/>
</dbReference>
<dbReference type="InterPro" id="IPR006076">
    <property type="entry name" value="FAD-dep_OxRdtase"/>
</dbReference>